<keyword evidence="2" id="KW-1185">Reference proteome</keyword>
<accession>A0ABN7UE62</accession>
<organism evidence="1 2">
    <name type="scientific">Gigaspora margarita</name>
    <dbReference type="NCBI Taxonomy" id="4874"/>
    <lineage>
        <taxon>Eukaryota</taxon>
        <taxon>Fungi</taxon>
        <taxon>Fungi incertae sedis</taxon>
        <taxon>Mucoromycota</taxon>
        <taxon>Glomeromycotina</taxon>
        <taxon>Glomeromycetes</taxon>
        <taxon>Diversisporales</taxon>
        <taxon>Gigasporaceae</taxon>
        <taxon>Gigaspora</taxon>
    </lineage>
</organism>
<proteinExistence type="predicted"/>
<reference evidence="1 2" key="1">
    <citation type="submission" date="2021-06" db="EMBL/GenBank/DDBJ databases">
        <authorList>
            <person name="Kallberg Y."/>
            <person name="Tangrot J."/>
            <person name="Rosling A."/>
        </authorList>
    </citation>
    <scope>NUCLEOTIDE SEQUENCE [LARGE SCALE GENOMIC DNA]</scope>
    <source>
        <strain evidence="1 2">120-4 pot B 10/14</strain>
    </source>
</reference>
<comment type="caution">
    <text evidence="1">The sequence shown here is derived from an EMBL/GenBank/DDBJ whole genome shotgun (WGS) entry which is preliminary data.</text>
</comment>
<name>A0ABN7UE62_GIGMA</name>
<dbReference type="EMBL" id="CAJVQB010001876">
    <property type="protein sequence ID" value="CAG8554110.1"/>
    <property type="molecule type" value="Genomic_DNA"/>
</dbReference>
<gene>
    <name evidence="1" type="ORF">GMARGA_LOCUS4697</name>
</gene>
<evidence type="ECO:0000313" key="2">
    <source>
        <dbReference type="Proteomes" id="UP000789901"/>
    </source>
</evidence>
<evidence type="ECO:0000313" key="1">
    <source>
        <dbReference type="EMBL" id="CAG8554110.1"/>
    </source>
</evidence>
<dbReference type="Proteomes" id="UP000789901">
    <property type="component" value="Unassembled WGS sequence"/>
</dbReference>
<protein>
    <submittedName>
        <fullName evidence="1">36103_t:CDS:1</fullName>
    </submittedName>
</protein>
<sequence length="69" mass="7745">MRANLKNDPKINVICKDINRRPDIKLKSILICELRDFQGITSRKAYLPGNFEGKGGRNGELKGDLEATT</sequence>